<evidence type="ECO:0000313" key="2">
    <source>
        <dbReference type="Proteomes" id="UP000196084"/>
    </source>
</evidence>
<accession>A0A202E409</accession>
<dbReference type="Proteomes" id="UP000196084">
    <property type="component" value="Unassembled WGS sequence"/>
</dbReference>
<keyword evidence="2" id="KW-1185">Reference proteome</keyword>
<dbReference type="EMBL" id="MWPH01000005">
    <property type="protein sequence ID" value="OVE82928.1"/>
    <property type="molecule type" value="Genomic_DNA"/>
</dbReference>
<gene>
    <name evidence="1" type="ORF">B2G88_18215</name>
</gene>
<dbReference type="AlphaFoldDB" id="A0A202E409"/>
<evidence type="ECO:0000313" key="1">
    <source>
        <dbReference type="EMBL" id="OVE82928.1"/>
    </source>
</evidence>
<comment type="caution">
    <text evidence="1">The sequence shown here is derived from an EMBL/GenBank/DDBJ whole genome shotgun (WGS) entry which is preliminary data.</text>
</comment>
<name>A0A202E409_9EURY</name>
<sequence>MMMSIDQLIELHSTHKREHFTVYRGQLVVITMRYSTRAHTKSSMRVNSPHKLPSTMLSTHLNILAMKSTSQPNISRLSRQLTMLKPL</sequence>
<protein>
    <submittedName>
        <fullName evidence="1">Uncharacterized protein</fullName>
    </submittedName>
</protein>
<proteinExistence type="predicted"/>
<organism evidence="1 2">
    <name type="scientific">Natronolimnobius baerhuensis</name>
    <dbReference type="NCBI Taxonomy" id="253108"/>
    <lineage>
        <taxon>Archaea</taxon>
        <taxon>Methanobacteriati</taxon>
        <taxon>Methanobacteriota</taxon>
        <taxon>Stenosarchaea group</taxon>
        <taxon>Halobacteria</taxon>
        <taxon>Halobacteriales</taxon>
        <taxon>Natrialbaceae</taxon>
        <taxon>Natronolimnobius</taxon>
    </lineage>
</organism>
<reference evidence="1 2" key="1">
    <citation type="submission" date="2017-02" db="EMBL/GenBank/DDBJ databases">
        <title>Natronthermophilus aegyptiacus gen. nov.,sp. nov., an aerobic, extremely halophilic alkalithermophilic archaeon isolated from the athalassohaline Wadi An Natrun, Egypt.</title>
        <authorList>
            <person name="Zhao B."/>
        </authorList>
    </citation>
    <scope>NUCLEOTIDE SEQUENCE [LARGE SCALE GENOMIC DNA]</scope>
    <source>
        <strain evidence="1 2">CGMCC 1.3597</strain>
    </source>
</reference>